<dbReference type="PANTHER" id="PTHR13510">
    <property type="entry name" value="FYVE-FINGER-CONTAINING RAB5 EFFECTOR PROTEIN RABENOSYN-5-RELATED"/>
    <property type="match status" value="1"/>
</dbReference>
<sequence length="499" mass="56291">MAKDRFMTNPFKKLPLSSVDMDELQVVAETIVKANEERHEQFMEVDNGKVDRSQWKCVKRKGDVRVYLERQQKRRGSSSPEEDATANLESLLCVGSIPGRLDDVMNGVVTSYTNGPNCSVVLSTVHEPTEKDPLRSVVVKWMELDTRLMSMGRVKNRDYVYVETTGVKDLPNGERLGYHVMHSVHFPQTPALPGRIRAQLSVCSFFRQVSEDSVLVYVLGMMDPMNDKARRSVVPKFVKTLLAPLHYPQGSEMKKLAQALGEHYSGLKEKFGPTNSRHSCVTCNKPLRVWHIGKFAKHPNTCKRCFGFVCNSCEVKRELSFMTPDFELTQEKVTFCAIVDVEIVKAKPQVMVEIGTFCGYSAVRFAKLDGLSDIVTFVVGFFSETYTKLKELGINHVDVWSSGGRQQCAIAGRKLLEYLEYVRLNAKFTSVLHESFVEYQAELKDGVEVTIYVGYMLGSHNQCEANGVLSTNGVIYRAAHRIDPQIGMLQVAPHRPKKL</sequence>
<dbReference type="Proteomes" id="UP000284657">
    <property type="component" value="Unassembled WGS sequence"/>
</dbReference>
<evidence type="ECO:0000313" key="1">
    <source>
        <dbReference type="EMBL" id="RLN47371.1"/>
    </source>
</evidence>
<dbReference type="SUPFAM" id="SSF55961">
    <property type="entry name" value="Bet v1-like"/>
    <property type="match status" value="1"/>
</dbReference>
<gene>
    <name evidence="1" type="ORF">BBJ29_005224</name>
    <name evidence="2" type="ORF">BBP00_00001646</name>
</gene>
<comment type="caution">
    <text evidence="2">The sequence shown here is derived from an EMBL/GenBank/DDBJ whole genome shotgun (WGS) entry which is preliminary data.</text>
</comment>
<evidence type="ECO:0000313" key="2">
    <source>
        <dbReference type="EMBL" id="RLN67382.1"/>
    </source>
</evidence>
<dbReference type="Proteomes" id="UP000277300">
    <property type="component" value="Unassembled WGS sequence"/>
</dbReference>
<organism evidence="2 3">
    <name type="scientific">Phytophthora kernoviae</name>
    <dbReference type="NCBI Taxonomy" id="325452"/>
    <lineage>
        <taxon>Eukaryota</taxon>
        <taxon>Sar</taxon>
        <taxon>Stramenopiles</taxon>
        <taxon>Oomycota</taxon>
        <taxon>Peronosporomycetes</taxon>
        <taxon>Peronosporales</taxon>
        <taxon>Peronosporaceae</taxon>
        <taxon>Phytophthora</taxon>
    </lineage>
</organism>
<dbReference type="EMBL" id="MBDO02000024">
    <property type="protein sequence ID" value="RLN67382.1"/>
    <property type="molecule type" value="Genomic_DNA"/>
</dbReference>
<reference evidence="3 4" key="1">
    <citation type="submission" date="2018-07" db="EMBL/GenBank/DDBJ databases">
        <title>Genome sequencing of oomycete isolates from Chile give support for New Zealand origin for Phytophthora kernoviae and make available the first Nothophytophthora sp. genome.</title>
        <authorList>
            <person name="Studholme D.J."/>
            <person name="Sanfuentes E."/>
            <person name="Panda P."/>
            <person name="Hill R."/>
            <person name="Sambles C."/>
            <person name="Grant M."/>
            <person name="Williams N.M."/>
            <person name="Mcdougal R.L."/>
        </authorList>
    </citation>
    <scope>NUCLEOTIDE SEQUENCE [LARGE SCALE GENOMIC DNA]</scope>
    <source>
        <strain evidence="2">Chile6</strain>
        <strain evidence="1">Chile7</strain>
    </source>
</reference>
<proteinExistence type="predicted"/>
<dbReference type="InterPro" id="IPR023393">
    <property type="entry name" value="START-like_dom_sf"/>
</dbReference>
<dbReference type="EMBL" id="MBAD02002451">
    <property type="protein sequence ID" value="RLN47371.1"/>
    <property type="molecule type" value="Genomic_DNA"/>
</dbReference>
<evidence type="ECO:0000313" key="3">
    <source>
        <dbReference type="Proteomes" id="UP000277300"/>
    </source>
</evidence>
<evidence type="ECO:0000313" key="4">
    <source>
        <dbReference type="Proteomes" id="UP000284657"/>
    </source>
</evidence>
<evidence type="ECO:0008006" key="5">
    <source>
        <dbReference type="Google" id="ProtNLM"/>
    </source>
</evidence>
<protein>
    <recommendedName>
        <fullName evidence="5">FYVE-type domain-containing protein</fullName>
    </recommendedName>
</protein>
<dbReference type="InterPro" id="IPR052727">
    <property type="entry name" value="Rab4/Rab5_effector"/>
</dbReference>
<dbReference type="PANTHER" id="PTHR13510:SF44">
    <property type="entry name" value="RABENOSYN-5"/>
    <property type="match status" value="1"/>
</dbReference>
<accession>A0A3F2S148</accession>
<name>A0A3F2S148_9STRA</name>
<dbReference type="Gene3D" id="3.30.530.20">
    <property type="match status" value="1"/>
</dbReference>
<dbReference type="AlphaFoldDB" id="A0A3F2S148"/>
<dbReference type="OrthoDB" id="154468at2759"/>